<dbReference type="Gene3D" id="3.90.550.10">
    <property type="entry name" value="Spore Coat Polysaccharide Biosynthesis Protein SpsA, Chain A"/>
    <property type="match status" value="1"/>
</dbReference>
<protein>
    <recommendedName>
        <fullName evidence="1">Glycosyltransferase 2-like domain-containing protein</fullName>
    </recommendedName>
</protein>
<dbReference type="AlphaFoldDB" id="A0A6C0I9A4"/>
<organism evidence="2">
    <name type="scientific">viral metagenome</name>
    <dbReference type="NCBI Taxonomy" id="1070528"/>
    <lineage>
        <taxon>unclassified sequences</taxon>
        <taxon>metagenomes</taxon>
        <taxon>organismal metagenomes</taxon>
    </lineage>
</organism>
<proteinExistence type="predicted"/>
<dbReference type="InterPro" id="IPR029044">
    <property type="entry name" value="Nucleotide-diphossugar_trans"/>
</dbReference>
<reference evidence="2" key="1">
    <citation type="journal article" date="2020" name="Nature">
        <title>Giant virus diversity and host interactions through global metagenomics.</title>
        <authorList>
            <person name="Schulz F."/>
            <person name="Roux S."/>
            <person name="Paez-Espino D."/>
            <person name="Jungbluth S."/>
            <person name="Walsh D.A."/>
            <person name="Denef V.J."/>
            <person name="McMahon K.D."/>
            <person name="Konstantinidis K.T."/>
            <person name="Eloe-Fadrosh E.A."/>
            <person name="Kyrpides N.C."/>
            <person name="Woyke T."/>
        </authorList>
    </citation>
    <scope>NUCLEOTIDE SEQUENCE</scope>
    <source>
        <strain evidence="2">GVMAG-M-3300023184-53</strain>
    </source>
</reference>
<dbReference type="InterPro" id="IPR001173">
    <property type="entry name" value="Glyco_trans_2-like"/>
</dbReference>
<dbReference type="Pfam" id="PF00535">
    <property type="entry name" value="Glycos_transf_2"/>
    <property type="match status" value="1"/>
</dbReference>
<accession>A0A6C0I9A4</accession>
<dbReference type="EMBL" id="MN740136">
    <property type="protein sequence ID" value="QHT89180.1"/>
    <property type="molecule type" value="Genomic_DNA"/>
</dbReference>
<dbReference type="SUPFAM" id="SSF53448">
    <property type="entry name" value="Nucleotide-diphospho-sugar transferases"/>
    <property type="match status" value="1"/>
</dbReference>
<evidence type="ECO:0000313" key="2">
    <source>
        <dbReference type="EMBL" id="QHT89180.1"/>
    </source>
</evidence>
<evidence type="ECO:0000259" key="1">
    <source>
        <dbReference type="Pfam" id="PF00535"/>
    </source>
</evidence>
<name>A0A6C0I9A4_9ZZZZ</name>
<sequence length="246" mass="29657">MKKVPIILLTQCYNEEKNIKEFLENVSTFVDGIIVLDDGSTDNSWNLLNHEKILLKFKKKRSNFNDLENRNLLLHLLQENFIKKGFDIQWIIWLDFDERIYGTVEYQLSLRNKLLSSNGVKQFYLFMVHMWDNENYNSTYPGSYKGIQNHLRIIRNDPTLKYKIQSNQKLHFKLTFYTNEPEHPFPMLVKHLGRNSPELRLSKYNLYTKIYDLDHDQKEYNHFINEPKLTNFESVVDIIIRRINKY</sequence>
<feature type="domain" description="Glycosyltransferase 2-like" evidence="1">
    <location>
        <begin position="12"/>
        <end position="97"/>
    </location>
</feature>